<dbReference type="GO" id="GO:0006281">
    <property type="term" value="P:DNA repair"/>
    <property type="evidence" value="ECO:0007669"/>
    <property type="project" value="TreeGrafter"/>
</dbReference>
<dbReference type="SUPFAM" id="SSF56784">
    <property type="entry name" value="HAD-like"/>
    <property type="match status" value="1"/>
</dbReference>
<comment type="caution">
    <text evidence="5">The sequence shown here is derived from an EMBL/GenBank/DDBJ whole genome shotgun (WGS) entry which is preliminary data.</text>
</comment>
<comment type="similarity">
    <text evidence="3">Belongs to the HAD-like hydrolase superfamily. CbbY/CbbZ/Gph/YieH family.</text>
</comment>
<comment type="catalytic activity">
    <reaction evidence="1">
        <text>2-phosphoglycolate + H2O = glycolate + phosphate</text>
        <dbReference type="Rhea" id="RHEA:14369"/>
        <dbReference type="ChEBI" id="CHEBI:15377"/>
        <dbReference type="ChEBI" id="CHEBI:29805"/>
        <dbReference type="ChEBI" id="CHEBI:43474"/>
        <dbReference type="ChEBI" id="CHEBI:58033"/>
        <dbReference type="EC" id="3.1.3.18"/>
    </reaction>
</comment>
<dbReference type="EMBL" id="BLLL01000001">
    <property type="protein sequence ID" value="GFH62303.1"/>
    <property type="molecule type" value="Genomic_DNA"/>
</dbReference>
<reference evidence="5 6" key="1">
    <citation type="journal article" date="2020" name="ISME J.">
        <title>Parallel Reductive Genome Evolution in Desulfovibrio Ectosymbionts Independently Acquired by Trichonympha Protists in the Termite Gut.</title>
        <authorList>
            <person name="Takeuchi M."/>
            <person name="Kuwahara H."/>
            <person name="Murakami T."/>
            <person name="Takahashi K."/>
            <person name="Kajitani R."/>
            <person name="Toyoda A."/>
            <person name="Itoh T."/>
            <person name="Ohkuma M."/>
            <person name="Hongoh Y."/>
        </authorList>
    </citation>
    <scope>NUCLEOTIDE SEQUENCE [LARGE SCALE GENOMIC DNA]</scope>
    <source>
        <strain evidence="5">ZnDsv-02</strain>
    </source>
</reference>
<dbReference type="InterPro" id="IPR050155">
    <property type="entry name" value="HAD-like_hydrolase_sf"/>
</dbReference>
<dbReference type="SFLD" id="SFLDG01129">
    <property type="entry name" value="C1.5:_HAD__Beta-PGM__Phosphata"/>
    <property type="match status" value="1"/>
</dbReference>
<dbReference type="NCBIfam" id="TIGR01549">
    <property type="entry name" value="HAD-SF-IA-v1"/>
    <property type="match status" value="1"/>
</dbReference>
<dbReference type="InterPro" id="IPR023214">
    <property type="entry name" value="HAD_sf"/>
</dbReference>
<accession>A0A6L2R460</accession>
<evidence type="ECO:0000256" key="1">
    <source>
        <dbReference type="ARBA" id="ARBA00000830"/>
    </source>
</evidence>
<dbReference type="GO" id="GO:0005829">
    <property type="term" value="C:cytosol"/>
    <property type="evidence" value="ECO:0007669"/>
    <property type="project" value="TreeGrafter"/>
</dbReference>
<dbReference type="SFLD" id="SFLDS00003">
    <property type="entry name" value="Haloacid_Dehalogenase"/>
    <property type="match status" value="1"/>
</dbReference>
<evidence type="ECO:0000256" key="2">
    <source>
        <dbReference type="ARBA" id="ARBA00004818"/>
    </source>
</evidence>
<evidence type="ECO:0000256" key="3">
    <source>
        <dbReference type="ARBA" id="ARBA00006171"/>
    </source>
</evidence>
<dbReference type="InterPro" id="IPR041492">
    <property type="entry name" value="HAD_2"/>
</dbReference>
<dbReference type="AlphaFoldDB" id="A0A6L2R460"/>
<dbReference type="Proteomes" id="UP000505077">
    <property type="component" value="Unassembled WGS sequence"/>
</dbReference>
<dbReference type="PANTHER" id="PTHR43434:SF1">
    <property type="entry name" value="PHOSPHOGLYCOLATE PHOSPHATASE"/>
    <property type="match status" value="1"/>
</dbReference>
<dbReference type="GO" id="GO:0008967">
    <property type="term" value="F:phosphoglycolate phosphatase activity"/>
    <property type="evidence" value="ECO:0007669"/>
    <property type="project" value="UniProtKB-EC"/>
</dbReference>
<dbReference type="Gene3D" id="1.10.150.240">
    <property type="entry name" value="Putative phosphatase, domain 2"/>
    <property type="match status" value="1"/>
</dbReference>
<dbReference type="Pfam" id="PF13419">
    <property type="entry name" value="HAD_2"/>
    <property type="match status" value="1"/>
</dbReference>
<dbReference type="Gene3D" id="3.40.50.1000">
    <property type="entry name" value="HAD superfamily/HAD-like"/>
    <property type="match status" value="1"/>
</dbReference>
<sequence>MRTELFPNGLKGIIFDCDGVMIDSREANRAFYNQILEHFEMPPMTAKQATYSFMTTARQALEHILPPLLHDQIEHVTTAVISYRRDIAPLLRLQPGFREFIDYLHAHNIRMAIATNRVEKGMQTVLDIFALPNYFNPMITASNAKPKPSPEGVQRICAHWGVLPRDVAFIGDTEYDMAAARGAGVAFISFANTDLHADITATDFNSLQQTLASVLQQSARCQH</sequence>
<name>A0A6L2R460_9BACT</name>
<dbReference type="EC" id="3.1.3.18" evidence="4"/>
<dbReference type="PANTHER" id="PTHR43434">
    <property type="entry name" value="PHOSPHOGLYCOLATE PHOSPHATASE"/>
    <property type="match status" value="1"/>
</dbReference>
<comment type="pathway">
    <text evidence="2">Organic acid metabolism; glycolate biosynthesis; glycolate from 2-phosphoglycolate: step 1/1.</text>
</comment>
<organism evidence="5 6">
    <name type="scientific">Candidatus Desulfovibrio kirbyi</name>
    <dbReference type="NCBI Taxonomy" id="2696086"/>
    <lineage>
        <taxon>Bacteria</taxon>
        <taxon>Pseudomonadati</taxon>
        <taxon>Thermodesulfobacteriota</taxon>
        <taxon>Desulfovibrionia</taxon>
        <taxon>Desulfovibrionales</taxon>
        <taxon>Desulfovibrionaceae</taxon>
        <taxon>Desulfovibrio</taxon>
    </lineage>
</organism>
<evidence type="ECO:0000313" key="6">
    <source>
        <dbReference type="Proteomes" id="UP000505077"/>
    </source>
</evidence>
<dbReference type="InterPro" id="IPR036412">
    <property type="entry name" value="HAD-like_sf"/>
</dbReference>
<evidence type="ECO:0000313" key="5">
    <source>
        <dbReference type="EMBL" id="GFH62303.1"/>
    </source>
</evidence>
<protein>
    <recommendedName>
        <fullName evidence="4">phosphoglycolate phosphatase</fullName>
        <ecNumber evidence="4">3.1.3.18</ecNumber>
    </recommendedName>
</protein>
<proteinExistence type="inferred from homology"/>
<dbReference type="InterPro" id="IPR006439">
    <property type="entry name" value="HAD-SF_hydro_IA"/>
</dbReference>
<gene>
    <name evidence="5" type="primary">gph</name>
    <name evidence="5" type="ORF">ZNDK_0074</name>
</gene>
<evidence type="ECO:0000256" key="4">
    <source>
        <dbReference type="ARBA" id="ARBA00013078"/>
    </source>
</evidence>
<dbReference type="InterPro" id="IPR023198">
    <property type="entry name" value="PGP-like_dom2"/>
</dbReference>